<name>A0A6A6ZJY0_9PLEO</name>
<evidence type="ECO:0000256" key="1">
    <source>
        <dbReference type="SAM" id="SignalP"/>
    </source>
</evidence>
<protein>
    <recommendedName>
        <fullName evidence="4">Secreted protein</fullName>
    </recommendedName>
</protein>
<dbReference type="Proteomes" id="UP000799424">
    <property type="component" value="Unassembled WGS sequence"/>
</dbReference>
<evidence type="ECO:0000313" key="2">
    <source>
        <dbReference type="EMBL" id="KAF2821401.1"/>
    </source>
</evidence>
<organism evidence="2 3">
    <name type="scientific">Ophiobolus disseminans</name>
    <dbReference type="NCBI Taxonomy" id="1469910"/>
    <lineage>
        <taxon>Eukaryota</taxon>
        <taxon>Fungi</taxon>
        <taxon>Dikarya</taxon>
        <taxon>Ascomycota</taxon>
        <taxon>Pezizomycotina</taxon>
        <taxon>Dothideomycetes</taxon>
        <taxon>Pleosporomycetidae</taxon>
        <taxon>Pleosporales</taxon>
        <taxon>Pleosporineae</taxon>
        <taxon>Phaeosphaeriaceae</taxon>
        <taxon>Ophiobolus</taxon>
    </lineage>
</organism>
<proteinExistence type="predicted"/>
<dbReference type="AlphaFoldDB" id="A0A6A6ZJY0"/>
<dbReference type="EMBL" id="MU006237">
    <property type="protein sequence ID" value="KAF2821401.1"/>
    <property type="molecule type" value="Genomic_DNA"/>
</dbReference>
<feature type="chain" id="PRO_5025469210" description="Secreted protein" evidence="1">
    <location>
        <begin position="26"/>
        <end position="84"/>
    </location>
</feature>
<feature type="signal peptide" evidence="1">
    <location>
        <begin position="1"/>
        <end position="25"/>
    </location>
</feature>
<gene>
    <name evidence="2" type="ORF">CC86DRAFT_103560</name>
</gene>
<reference evidence="2" key="1">
    <citation type="journal article" date="2020" name="Stud. Mycol.">
        <title>101 Dothideomycetes genomes: a test case for predicting lifestyles and emergence of pathogens.</title>
        <authorList>
            <person name="Haridas S."/>
            <person name="Albert R."/>
            <person name="Binder M."/>
            <person name="Bloem J."/>
            <person name="Labutti K."/>
            <person name="Salamov A."/>
            <person name="Andreopoulos B."/>
            <person name="Baker S."/>
            <person name="Barry K."/>
            <person name="Bills G."/>
            <person name="Bluhm B."/>
            <person name="Cannon C."/>
            <person name="Castanera R."/>
            <person name="Culley D."/>
            <person name="Daum C."/>
            <person name="Ezra D."/>
            <person name="Gonzalez J."/>
            <person name="Henrissat B."/>
            <person name="Kuo A."/>
            <person name="Liang C."/>
            <person name="Lipzen A."/>
            <person name="Lutzoni F."/>
            <person name="Magnuson J."/>
            <person name="Mondo S."/>
            <person name="Nolan M."/>
            <person name="Ohm R."/>
            <person name="Pangilinan J."/>
            <person name="Park H.-J."/>
            <person name="Ramirez L."/>
            <person name="Alfaro M."/>
            <person name="Sun H."/>
            <person name="Tritt A."/>
            <person name="Yoshinaga Y."/>
            <person name="Zwiers L.-H."/>
            <person name="Turgeon B."/>
            <person name="Goodwin S."/>
            <person name="Spatafora J."/>
            <person name="Crous P."/>
            <person name="Grigoriev I."/>
        </authorList>
    </citation>
    <scope>NUCLEOTIDE SEQUENCE</scope>
    <source>
        <strain evidence="2">CBS 113818</strain>
    </source>
</reference>
<accession>A0A6A6ZJY0</accession>
<evidence type="ECO:0008006" key="4">
    <source>
        <dbReference type="Google" id="ProtNLM"/>
    </source>
</evidence>
<sequence>MATQTALPSLLIPFFNILWFALCSSDFHNPSYRCTIPIHFPSIFQAWFWASRVWKSTSIEMLRSVACMRRTDASARSSVSHGVL</sequence>
<evidence type="ECO:0000313" key="3">
    <source>
        <dbReference type="Proteomes" id="UP000799424"/>
    </source>
</evidence>
<keyword evidence="3" id="KW-1185">Reference proteome</keyword>
<keyword evidence="1" id="KW-0732">Signal</keyword>